<dbReference type="Gene3D" id="1.20.144.10">
    <property type="entry name" value="Phosphatidic acid phosphatase type 2/haloperoxidase"/>
    <property type="match status" value="2"/>
</dbReference>
<dbReference type="AlphaFoldDB" id="A0A3E3EB02"/>
<keyword evidence="1" id="KW-0472">Membrane</keyword>
<feature type="transmembrane region" description="Helical" evidence="1">
    <location>
        <begin position="151"/>
        <end position="172"/>
    </location>
</feature>
<dbReference type="CDD" id="cd03392">
    <property type="entry name" value="PAP2_like_2"/>
    <property type="match status" value="1"/>
</dbReference>
<feature type="transmembrane region" description="Helical" evidence="1">
    <location>
        <begin position="178"/>
        <end position="195"/>
    </location>
</feature>
<accession>A0A3E3EB02</accession>
<keyword evidence="1" id="KW-1133">Transmembrane helix</keyword>
<dbReference type="Proteomes" id="UP000261032">
    <property type="component" value="Unassembled WGS sequence"/>
</dbReference>
<evidence type="ECO:0000313" key="4">
    <source>
        <dbReference type="Proteomes" id="UP000261032"/>
    </source>
</evidence>
<evidence type="ECO:0000313" key="3">
    <source>
        <dbReference type="EMBL" id="RGD80214.1"/>
    </source>
</evidence>
<evidence type="ECO:0000259" key="2">
    <source>
        <dbReference type="SMART" id="SM00014"/>
    </source>
</evidence>
<dbReference type="PANTHER" id="PTHR14969">
    <property type="entry name" value="SPHINGOSINE-1-PHOSPHATE PHOSPHOHYDROLASE"/>
    <property type="match status" value="1"/>
</dbReference>
<evidence type="ECO:0000256" key="1">
    <source>
        <dbReference type="SAM" id="Phobius"/>
    </source>
</evidence>
<protein>
    <submittedName>
        <fullName evidence="3">Phosphatase PAP2 family protein</fullName>
    </submittedName>
</protein>
<dbReference type="PANTHER" id="PTHR14969:SF13">
    <property type="entry name" value="AT30094P"/>
    <property type="match status" value="1"/>
</dbReference>
<dbReference type="InterPro" id="IPR036938">
    <property type="entry name" value="PAP2/HPO_sf"/>
</dbReference>
<comment type="caution">
    <text evidence="3">The sequence shown here is derived from an EMBL/GenBank/DDBJ whole genome shotgun (WGS) entry which is preliminary data.</text>
</comment>
<dbReference type="InterPro" id="IPR000326">
    <property type="entry name" value="PAP2/HPO"/>
</dbReference>
<proteinExistence type="predicted"/>
<dbReference type="SUPFAM" id="SSF48317">
    <property type="entry name" value="Acid phosphatase/Vanadium-dependent haloperoxidase"/>
    <property type="match status" value="1"/>
</dbReference>
<feature type="transmembrane region" description="Helical" evidence="1">
    <location>
        <begin position="84"/>
        <end position="104"/>
    </location>
</feature>
<dbReference type="EMBL" id="QUSL01000032">
    <property type="protein sequence ID" value="RGD80214.1"/>
    <property type="molecule type" value="Genomic_DNA"/>
</dbReference>
<reference evidence="3 4" key="1">
    <citation type="submission" date="2018-08" db="EMBL/GenBank/DDBJ databases">
        <title>A genome reference for cultivated species of the human gut microbiota.</title>
        <authorList>
            <person name="Zou Y."/>
            <person name="Xue W."/>
            <person name="Luo G."/>
        </authorList>
    </citation>
    <scope>NUCLEOTIDE SEQUENCE [LARGE SCALE GENOMIC DNA]</scope>
    <source>
        <strain evidence="3 4">OM06-4</strain>
    </source>
</reference>
<dbReference type="RefSeq" id="WP_003534818.1">
    <property type="nucleotide sequence ID" value="NZ_CP065674.1"/>
</dbReference>
<keyword evidence="1" id="KW-0812">Transmembrane</keyword>
<dbReference type="SMART" id="SM00014">
    <property type="entry name" value="acidPPc"/>
    <property type="match status" value="1"/>
</dbReference>
<dbReference type="Pfam" id="PF01569">
    <property type="entry name" value="PAP2"/>
    <property type="match status" value="1"/>
</dbReference>
<feature type="transmembrane region" description="Helical" evidence="1">
    <location>
        <begin position="12"/>
        <end position="33"/>
    </location>
</feature>
<name>A0A3E3EB02_9FIRM</name>
<organism evidence="3 4">
    <name type="scientific">Thomasclavelia ramosa</name>
    <dbReference type="NCBI Taxonomy" id="1547"/>
    <lineage>
        <taxon>Bacteria</taxon>
        <taxon>Bacillati</taxon>
        <taxon>Bacillota</taxon>
        <taxon>Erysipelotrichia</taxon>
        <taxon>Erysipelotrichales</taxon>
        <taxon>Coprobacillaceae</taxon>
        <taxon>Thomasclavelia</taxon>
    </lineage>
</organism>
<sequence>MALKLKKNYKQWFFLIPLALFILDYFLIMTGIIKPIDNFVYQLLQILINERVTPIVIMVTHLGSFIGIIGAICVSFIISKRIALVCLAASFIQQLLNRIIKFIVKRPRPSVVHLVNETNYSFPSGHAMAITCLYGLFIYYLYHSKLKYRKLLISGCIIIILFVTLSRIYLGVHYFSDVFGGVMLSLSLIMYMSNIPSFNA</sequence>
<feature type="domain" description="Phosphatidic acid phosphatase type 2/haloperoxidase" evidence="2">
    <location>
        <begin position="83"/>
        <end position="193"/>
    </location>
</feature>
<gene>
    <name evidence="3" type="ORF">DXB93_15520</name>
</gene>
<feature type="transmembrane region" description="Helical" evidence="1">
    <location>
        <begin position="53"/>
        <end position="77"/>
    </location>
</feature>
<feature type="transmembrane region" description="Helical" evidence="1">
    <location>
        <begin position="124"/>
        <end position="142"/>
    </location>
</feature>